<dbReference type="Ensembl" id="ENSSPAT00000029865.1">
    <property type="protein sequence ID" value="ENSSPAP00000029396.1"/>
    <property type="gene ID" value="ENSSPAG00000021887.1"/>
</dbReference>
<evidence type="ECO:0000256" key="4">
    <source>
        <dbReference type="ARBA" id="ARBA00022679"/>
    </source>
</evidence>
<dbReference type="UniPathway" id="UPA00528">
    <property type="reaction ID" value="UER00586"/>
</dbReference>
<keyword evidence="3" id="KW-0032">Aminotransferase</keyword>
<dbReference type="InterPro" id="IPR015421">
    <property type="entry name" value="PyrdxlP-dep_Trfase_major"/>
</dbReference>
<dbReference type="EC" id="2.6.1.2" evidence="8"/>
<sequence>MLSWSRRASLPAPGRHRGRIPEWHTETRTDIRTVLQQAVGAGPPHAACWDEAGTGAGGAQPPELSAMFRTPEAVVVSSPRKFFHIYPTRADKKNKTGSSGVRLLILLASRASQIEKELSQGVRKPYKELIDVCWCDPHSVGVKPLTFVRQVLAACVYPQLMKSHELPLDVRQRAQWLLGRCDGGSVGSYNAQPCIPEIIEKVSEFTTRRDGGVPSYPENIFISTGSQWDILNVLVNSEASPKTGVLTPAPCHVTSMMSITALGAAAVPYYLTEEQGWTLQVEELQRALESAKGVCNPVALYVINPGNPAGLVQSRKSMQEVIRFASEKRLFLLADEVYQDFVYGENREFVSYKRVLAEMGPPYSDTVELVSFHSTSKGFMGECGMRGGYVELVNLDPAVQKHIFKLISKSSCTPVLAQMALDLMVNPPQPGDPSYPLYNQTQHIKNMLAQNVKTTHEVLNSLPGVISQPVEGGAFVFPRVFLPPKAIQKEEGMQPDTFYCVRLLEETGVLCCPGSEFEQKEGTYHIRYNLTYTSHCHIKIHLTTFHTKFMKDFS</sequence>
<dbReference type="SUPFAM" id="SSF53383">
    <property type="entry name" value="PLP-dependent transferases"/>
    <property type="match status" value="1"/>
</dbReference>
<dbReference type="GO" id="GO:0030170">
    <property type="term" value="F:pyridoxal phosphate binding"/>
    <property type="evidence" value="ECO:0007669"/>
    <property type="project" value="InterPro"/>
</dbReference>
<dbReference type="InterPro" id="IPR045088">
    <property type="entry name" value="ALAT1/2-like"/>
</dbReference>
<dbReference type="CDD" id="cd00609">
    <property type="entry name" value="AAT_like"/>
    <property type="match status" value="1"/>
</dbReference>
<dbReference type="Pfam" id="PF00155">
    <property type="entry name" value="Aminotran_1_2"/>
    <property type="match status" value="1"/>
</dbReference>
<feature type="region of interest" description="Disordered" evidence="10">
    <location>
        <begin position="1"/>
        <end position="20"/>
    </location>
</feature>
<evidence type="ECO:0000256" key="2">
    <source>
        <dbReference type="ARBA" id="ARBA00011738"/>
    </source>
</evidence>
<comment type="similarity">
    <text evidence="7">Belongs to the class-I pyridoxal-phosphate-dependent aminotransferase family. Alanine aminotransferase subfamily.</text>
</comment>
<comment type="subunit">
    <text evidence="2">Homodimer.</text>
</comment>
<dbReference type="GO" id="GO:0042853">
    <property type="term" value="P:L-alanine catabolic process"/>
    <property type="evidence" value="ECO:0007669"/>
    <property type="project" value="UniProtKB-UniPathway"/>
</dbReference>
<organism evidence="12">
    <name type="scientific">Stegastes partitus</name>
    <name type="common">bicolor damselfish</name>
    <dbReference type="NCBI Taxonomy" id="144197"/>
    <lineage>
        <taxon>Eukaryota</taxon>
        <taxon>Metazoa</taxon>
        <taxon>Chordata</taxon>
        <taxon>Craniata</taxon>
        <taxon>Vertebrata</taxon>
        <taxon>Euteleostomi</taxon>
        <taxon>Actinopterygii</taxon>
        <taxon>Neopterygii</taxon>
        <taxon>Teleostei</taxon>
        <taxon>Neoteleostei</taxon>
        <taxon>Acanthomorphata</taxon>
        <taxon>Ovalentaria</taxon>
        <taxon>Pomacentridae</taxon>
        <taxon>Stegastes</taxon>
    </lineage>
</organism>
<proteinExistence type="inferred from homology"/>
<feature type="domain" description="Aminotransferase class I/classII large" evidence="11">
    <location>
        <begin position="163"/>
        <end position="523"/>
    </location>
</feature>
<accession>A0A3B5B932</accession>
<dbReference type="GO" id="GO:0004021">
    <property type="term" value="F:L-alanine:2-oxoglutarate aminotransferase activity"/>
    <property type="evidence" value="ECO:0007669"/>
    <property type="project" value="UniProtKB-EC"/>
</dbReference>
<evidence type="ECO:0000256" key="9">
    <source>
        <dbReference type="ARBA" id="ARBA00047412"/>
    </source>
</evidence>
<dbReference type="AlphaFoldDB" id="A0A3B5B932"/>
<evidence type="ECO:0000256" key="1">
    <source>
        <dbReference type="ARBA" id="ARBA00001933"/>
    </source>
</evidence>
<dbReference type="PANTHER" id="PTHR11751:SF469">
    <property type="entry name" value="ALANINE TRANSAMINASE"/>
    <property type="match status" value="1"/>
</dbReference>
<dbReference type="Gene3D" id="1.10.287.1970">
    <property type="match status" value="1"/>
</dbReference>
<comment type="catalytic activity">
    <reaction evidence="9">
        <text>L-alanine + 2-oxoglutarate = pyruvate + L-glutamate</text>
        <dbReference type="Rhea" id="RHEA:19453"/>
        <dbReference type="ChEBI" id="CHEBI:15361"/>
        <dbReference type="ChEBI" id="CHEBI:16810"/>
        <dbReference type="ChEBI" id="CHEBI:29985"/>
        <dbReference type="ChEBI" id="CHEBI:57972"/>
        <dbReference type="EC" id="2.6.1.2"/>
    </reaction>
</comment>
<comment type="pathway">
    <text evidence="6">Amino-acid degradation; L-alanine degradation via transaminase pathway; pyruvate from L-alanine: step 1/1.</text>
</comment>
<dbReference type="FunFam" id="3.40.640.10:FF:000129">
    <property type="entry name" value="Alanine aminotransferase 2"/>
    <property type="match status" value="1"/>
</dbReference>
<evidence type="ECO:0000256" key="8">
    <source>
        <dbReference type="ARBA" id="ARBA00026106"/>
    </source>
</evidence>
<dbReference type="Gene3D" id="3.90.1150.10">
    <property type="entry name" value="Aspartate Aminotransferase, domain 1"/>
    <property type="match status" value="1"/>
</dbReference>
<dbReference type="FunFam" id="1.10.287.1970:FF:000001">
    <property type="entry name" value="Alanine aminotransferase 2"/>
    <property type="match status" value="1"/>
</dbReference>
<protein>
    <recommendedName>
        <fullName evidence="8">alanine transaminase</fullName>
        <ecNumber evidence="8">2.6.1.2</ecNumber>
    </recommendedName>
</protein>
<name>A0A3B5B932_9TELE</name>
<evidence type="ECO:0000256" key="5">
    <source>
        <dbReference type="ARBA" id="ARBA00022898"/>
    </source>
</evidence>
<comment type="cofactor">
    <cofactor evidence="1">
        <name>pyridoxal 5'-phosphate</name>
        <dbReference type="ChEBI" id="CHEBI:597326"/>
    </cofactor>
</comment>
<reference evidence="12" key="1">
    <citation type="submission" date="2023-09" db="UniProtKB">
        <authorList>
            <consortium name="Ensembl"/>
        </authorList>
    </citation>
    <scope>IDENTIFICATION</scope>
</reference>
<dbReference type="STRING" id="144197.ENSSPAP00000029396"/>
<evidence type="ECO:0000256" key="7">
    <source>
        <dbReference type="ARBA" id="ARBA00025785"/>
    </source>
</evidence>
<evidence type="ECO:0000256" key="6">
    <source>
        <dbReference type="ARBA" id="ARBA00025708"/>
    </source>
</evidence>
<evidence type="ECO:0000256" key="3">
    <source>
        <dbReference type="ARBA" id="ARBA00022576"/>
    </source>
</evidence>
<evidence type="ECO:0000313" key="12">
    <source>
        <dbReference type="Ensembl" id="ENSSPAP00000029396.1"/>
    </source>
</evidence>
<dbReference type="InterPro" id="IPR004839">
    <property type="entry name" value="Aminotransferase_I/II_large"/>
</dbReference>
<keyword evidence="5" id="KW-0663">Pyridoxal phosphate</keyword>
<evidence type="ECO:0000259" key="11">
    <source>
        <dbReference type="Pfam" id="PF00155"/>
    </source>
</evidence>
<dbReference type="GeneTree" id="ENSGT00940000155265"/>
<evidence type="ECO:0000256" key="10">
    <source>
        <dbReference type="SAM" id="MobiDB-lite"/>
    </source>
</evidence>
<dbReference type="InterPro" id="IPR015424">
    <property type="entry name" value="PyrdxlP-dep_Trfase"/>
</dbReference>
<keyword evidence="4" id="KW-0808">Transferase</keyword>
<dbReference type="PANTHER" id="PTHR11751">
    <property type="entry name" value="ALANINE AMINOTRANSFERASE"/>
    <property type="match status" value="1"/>
</dbReference>
<dbReference type="InterPro" id="IPR015422">
    <property type="entry name" value="PyrdxlP-dep_Trfase_small"/>
</dbReference>
<dbReference type="Gene3D" id="3.40.640.10">
    <property type="entry name" value="Type I PLP-dependent aspartate aminotransferase-like (Major domain)"/>
    <property type="match status" value="1"/>
</dbReference>